<dbReference type="Pfam" id="PF02639">
    <property type="entry name" value="DUF188"/>
    <property type="match status" value="1"/>
</dbReference>
<evidence type="ECO:0000313" key="3">
    <source>
        <dbReference type="EMBL" id="NDL67533.1"/>
    </source>
</evidence>
<evidence type="ECO:0000256" key="2">
    <source>
        <dbReference type="HAMAP-Rule" id="MF_00489"/>
    </source>
</evidence>
<organism evidence="3 4">
    <name type="scientific">Anaerotalea alkaliphila</name>
    <dbReference type="NCBI Taxonomy" id="2662126"/>
    <lineage>
        <taxon>Bacteria</taxon>
        <taxon>Bacillati</taxon>
        <taxon>Bacillota</taxon>
        <taxon>Clostridia</taxon>
        <taxon>Eubacteriales</taxon>
        <taxon>Anaerotalea</taxon>
    </lineage>
</organism>
<comment type="similarity">
    <text evidence="1 2">Belongs to the UPF0178 family.</text>
</comment>
<dbReference type="EMBL" id="JAAEEH010000016">
    <property type="protein sequence ID" value="NDL67533.1"/>
    <property type="molecule type" value="Genomic_DNA"/>
</dbReference>
<dbReference type="Proteomes" id="UP000461585">
    <property type="component" value="Unassembled WGS sequence"/>
</dbReference>
<dbReference type="HAMAP" id="MF_00489">
    <property type="entry name" value="UPF0178"/>
    <property type="match status" value="1"/>
</dbReference>
<sequence>MHRIYVDADGCPVVKVAIELAKEFQMPITVVKNYAHLIRDDYAEVVTVDLSQDSADFYIVNHLAKGDVVVTQDYGLAAMCLGRGAIPINQNGLVMDDSKIDGMLLGRHVNRELRRRGIYQSKVKKRDRGKDQDFAKALRKLLQEVARDGEDTFRDRSL</sequence>
<proteinExistence type="inferred from homology"/>
<comment type="caution">
    <text evidence="3">The sequence shown here is derived from an EMBL/GenBank/DDBJ whole genome shotgun (WGS) entry which is preliminary data.</text>
</comment>
<evidence type="ECO:0000313" key="4">
    <source>
        <dbReference type="Proteomes" id="UP000461585"/>
    </source>
</evidence>
<dbReference type="InterPro" id="IPR003791">
    <property type="entry name" value="UPF0178"/>
</dbReference>
<accession>A0A7X5KN88</accession>
<protein>
    <recommendedName>
        <fullName evidence="2">UPF0178 protein GXN74_07220</fullName>
    </recommendedName>
</protein>
<evidence type="ECO:0000256" key="1">
    <source>
        <dbReference type="ARBA" id="ARBA00008522"/>
    </source>
</evidence>
<gene>
    <name evidence="3" type="ORF">GXN74_07220</name>
</gene>
<keyword evidence="4" id="KW-1185">Reference proteome</keyword>
<reference evidence="3 4" key="1">
    <citation type="submission" date="2020-01" db="EMBL/GenBank/DDBJ databases">
        <title>Anaeroalcalibacter tamaniensis gen. nov., sp. nov., moderately halophilic strictly anaerobic fermenter bacterium from mud volcano of Taman peninsula.</title>
        <authorList>
            <person name="Frolova A."/>
            <person name="Merkel A.Y."/>
            <person name="Slobodkin A.I."/>
        </authorList>
    </citation>
    <scope>NUCLEOTIDE SEQUENCE [LARGE SCALE GENOMIC DNA]</scope>
    <source>
        <strain evidence="3 4">F-3ap</strain>
    </source>
</reference>
<name>A0A7X5KN88_9FIRM</name>
<dbReference type="AlphaFoldDB" id="A0A7X5KN88"/>
<dbReference type="RefSeq" id="WP_162370262.1">
    <property type="nucleotide sequence ID" value="NZ_JAAEEH010000016.1"/>
</dbReference>
<dbReference type="PANTHER" id="PTHR35146:SF1">
    <property type="entry name" value="UPF0178 PROTEIN YAII"/>
    <property type="match status" value="1"/>
</dbReference>
<dbReference type="PANTHER" id="PTHR35146">
    <property type="entry name" value="UPF0178 PROTEIN YAII"/>
    <property type="match status" value="1"/>
</dbReference>